<protein>
    <submittedName>
        <fullName evidence="1">Uncharacterized protein</fullName>
    </submittedName>
</protein>
<organism evidence="1 2">
    <name type="scientific">Ramazzottius varieornatus</name>
    <name type="common">Water bear</name>
    <name type="synonym">Tardigrade</name>
    <dbReference type="NCBI Taxonomy" id="947166"/>
    <lineage>
        <taxon>Eukaryota</taxon>
        <taxon>Metazoa</taxon>
        <taxon>Ecdysozoa</taxon>
        <taxon>Tardigrada</taxon>
        <taxon>Eutardigrada</taxon>
        <taxon>Parachela</taxon>
        <taxon>Hypsibioidea</taxon>
        <taxon>Ramazzottiidae</taxon>
        <taxon>Ramazzottius</taxon>
    </lineage>
</organism>
<dbReference type="Proteomes" id="UP000186922">
    <property type="component" value="Unassembled WGS sequence"/>
</dbReference>
<keyword evidence="2" id="KW-1185">Reference proteome</keyword>
<evidence type="ECO:0000313" key="2">
    <source>
        <dbReference type="Proteomes" id="UP000186922"/>
    </source>
</evidence>
<reference evidence="1 2" key="1">
    <citation type="journal article" date="2016" name="Nat. Commun.">
        <title>Extremotolerant tardigrade genome and improved radiotolerance of human cultured cells by tardigrade-unique protein.</title>
        <authorList>
            <person name="Hashimoto T."/>
            <person name="Horikawa D.D."/>
            <person name="Saito Y."/>
            <person name="Kuwahara H."/>
            <person name="Kozuka-Hata H."/>
            <person name="Shin-I T."/>
            <person name="Minakuchi Y."/>
            <person name="Ohishi K."/>
            <person name="Motoyama A."/>
            <person name="Aizu T."/>
            <person name="Enomoto A."/>
            <person name="Kondo K."/>
            <person name="Tanaka S."/>
            <person name="Hara Y."/>
            <person name="Koshikawa S."/>
            <person name="Sagara H."/>
            <person name="Miura T."/>
            <person name="Yokobori S."/>
            <person name="Miyagawa K."/>
            <person name="Suzuki Y."/>
            <person name="Kubo T."/>
            <person name="Oyama M."/>
            <person name="Kohara Y."/>
            <person name="Fujiyama A."/>
            <person name="Arakawa K."/>
            <person name="Katayama T."/>
            <person name="Toyoda A."/>
            <person name="Kunieda T."/>
        </authorList>
    </citation>
    <scope>NUCLEOTIDE SEQUENCE [LARGE SCALE GENOMIC DNA]</scope>
    <source>
        <strain evidence="1 2">YOKOZUNA-1</strain>
    </source>
</reference>
<proteinExistence type="predicted"/>
<evidence type="ECO:0000313" key="1">
    <source>
        <dbReference type="EMBL" id="GAV09686.1"/>
    </source>
</evidence>
<accession>A0A1D1W8M1</accession>
<dbReference type="AlphaFoldDB" id="A0A1D1W8M1"/>
<sequence>MALTQQIAMKDGRGRISVHIPYEGIWNPKSDESPLLYQNALDIRVTFEYVHEASTTYITPTVPEFPSLEQEGKMASDFMKLYRTKEGADFGRL</sequence>
<dbReference type="EMBL" id="BDGG01000025">
    <property type="protein sequence ID" value="GAV09686.1"/>
    <property type="molecule type" value="Genomic_DNA"/>
</dbReference>
<name>A0A1D1W8M1_RAMVA</name>
<comment type="caution">
    <text evidence="1">The sequence shown here is derived from an EMBL/GenBank/DDBJ whole genome shotgun (WGS) entry which is preliminary data.</text>
</comment>
<gene>
    <name evidence="1" type="primary">RvY_19184-1</name>
    <name evidence="1" type="synonym">RvY_19184.1</name>
    <name evidence="1" type="ORF">RvY_19184</name>
</gene>